<name>A0A4T3F2A8_9SPHN</name>
<protein>
    <submittedName>
        <fullName evidence="2">Bile acid:sodium symporter</fullName>
    </submittedName>
</protein>
<dbReference type="InterPro" id="IPR038770">
    <property type="entry name" value="Na+/solute_symporter_sf"/>
</dbReference>
<keyword evidence="1" id="KW-0812">Transmembrane</keyword>
<dbReference type="Proteomes" id="UP000309389">
    <property type="component" value="Unassembled WGS sequence"/>
</dbReference>
<evidence type="ECO:0000313" key="2">
    <source>
        <dbReference type="EMBL" id="TIX50200.1"/>
    </source>
</evidence>
<keyword evidence="1" id="KW-0472">Membrane</keyword>
<dbReference type="OrthoDB" id="9792271at2"/>
<keyword evidence="3" id="KW-1185">Reference proteome</keyword>
<comment type="caution">
    <text evidence="2">The sequence shown here is derived from an EMBL/GenBank/DDBJ whole genome shotgun (WGS) entry which is preliminary data.</text>
</comment>
<feature type="transmembrane region" description="Helical" evidence="1">
    <location>
        <begin position="133"/>
        <end position="158"/>
    </location>
</feature>
<dbReference type="Gene3D" id="1.20.1530.20">
    <property type="match status" value="1"/>
</dbReference>
<organism evidence="2 3">
    <name type="scientific">Alteraurantiacibacter aquimixticola</name>
    <dbReference type="NCBI Taxonomy" id="2489173"/>
    <lineage>
        <taxon>Bacteria</taxon>
        <taxon>Pseudomonadati</taxon>
        <taxon>Pseudomonadota</taxon>
        <taxon>Alphaproteobacteria</taxon>
        <taxon>Sphingomonadales</taxon>
        <taxon>Erythrobacteraceae</taxon>
        <taxon>Alteraurantiacibacter</taxon>
    </lineage>
</organism>
<feature type="transmembrane region" description="Helical" evidence="1">
    <location>
        <begin position="12"/>
        <end position="30"/>
    </location>
</feature>
<feature type="transmembrane region" description="Helical" evidence="1">
    <location>
        <begin position="102"/>
        <end position="121"/>
    </location>
</feature>
<evidence type="ECO:0000256" key="1">
    <source>
        <dbReference type="SAM" id="Phobius"/>
    </source>
</evidence>
<proteinExistence type="predicted"/>
<feature type="transmembrane region" description="Helical" evidence="1">
    <location>
        <begin position="36"/>
        <end position="56"/>
    </location>
</feature>
<feature type="transmembrane region" description="Helical" evidence="1">
    <location>
        <begin position="170"/>
        <end position="189"/>
    </location>
</feature>
<feature type="transmembrane region" description="Helical" evidence="1">
    <location>
        <begin position="293"/>
        <end position="314"/>
    </location>
</feature>
<dbReference type="InterPro" id="IPR016833">
    <property type="entry name" value="Put_Na-Bile_cotransptr"/>
</dbReference>
<dbReference type="Pfam" id="PF13593">
    <property type="entry name" value="SBF_like"/>
    <property type="match status" value="1"/>
</dbReference>
<dbReference type="GO" id="GO:0005886">
    <property type="term" value="C:plasma membrane"/>
    <property type="evidence" value="ECO:0007669"/>
    <property type="project" value="TreeGrafter"/>
</dbReference>
<dbReference type="PIRSF" id="PIRSF026166">
    <property type="entry name" value="UCP026166"/>
    <property type="match status" value="1"/>
</dbReference>
<feature type="transmembrane region" description="Helical" evidence="1">
    <location>
        <begin position="232"/>
        <end position="253"/>
    </location>
</feature>
<feature type="transmembrane region" description="Helical" evidence="1">
    <location>
        <begin position="201"/>
        <end position="220"/>
    </location>
</feature>
<accession>A0A4T3F2A8</accession>
<dbReference type="EMBL" id="SSHH01000002">
    <property type="protein sequence ID" value="TIX50200.1"/>
    <property type="molecule type" value="Genomic_DNA"/>
</dbReference>
<evidence type="ECO:0000313" key="3">
    <source>
        <dbReference type="Proteomes" id="UP000309389"/>
    </source>
</evidence>
<feature type="transmembrane region" description="Helical" evidence="1">
    <location>
        <begin position="265"/>
        <end position="287"/>
    </location>
</feature>
<dbReference type="AlphaFoldDB" id="A0A4T3F2A8"/>
<dbReference type="PANTHER" id="PTHR18640">
    <property type="entry name" value="SOLUTE CARRIER FAMILY 10 MEMBER 7"/>
    <property type="match status" value="1"/>
</dbReference>
<feature type="transmembrane region" description="Helical" evidence="1">
    <location>
        <begin position="68"/>
        <end position="90"/>
    </location>
</feature>
<dbReference type="PANTHER" id="PTHR18640:SF5">
    <property type="entry name" value="SODIUM_BILE ACID COTRANSPORTER 7"/>
    <property type="match status" value="1"/>
</dbReference>
<dbReference type="RefSeq" id="WP_136693220.1">
    <property type="nucleotide sequence ID" value="NZ_SSHH01000002.1"/>
</dbReference>
<sequence length="322" mass="33774">MAITRILSAFDPLVRLLLLAILLASVVPVMGEDRAIARTISDCAIFLLFLLNGLRLPRQQVVAGIGNWRFLLPLGLWCFLGMGAAGWVLWRLGVSILPEQVALGLLFLGILPSTVQSATSYSSLGGGNVAVSVVAAAVINVAGVFVTAPLLALLAGTADVGIDMGGLRRIAIILLLPFALGQLAQGWAGEWVRERKSLVGWADKTCIAIAVYVAFSGAVEQGLWTQVSGADWAVLLALVVVFLALGFGGSWLLSGVLGLARAERISFLFAGAQKSIALGAPLASVLFPPAVAGLLLLPVLVYHLLQLVLSAPLANRLNRQSD</sequence>
<keyword evidence="1" id="KW-1133">Transmembrane helix</keyword>
<gene>
    <name evidence="2" type="ORF">E5222_07870</name>
</gene>
<reference evidence="2 3" key="1">
    <citation type="submission" date="2019-04" db="EMBL/GenBank/DDBJ databases">
        <title>Altererythrobacter aquimixticola sp. nov., isolated from sediment of junction between the ocean and a freshwater spring.</title>
        <authorList>
            <person name="Yoon J.-H."/>
        </authorList>
    </citation>
    <scope>NUCLEOTIDE SEQUENCE [LARGE SCALE GENOMIC DNA]</scope>
    <source>
        <strain evidence="2 3">SSKS-13</strain>
    </source>
</reference>